<feature type="transmembrane region" description="Helical" evidence="9">
    <location>
        <begin position="71"/>
        <end position="91"/>
    </location>
</feature>
<feature type="transmembrane region" description="Helical" evidence="9">
    <location>
        <begin position="372"/>
        <end position="394"/>
    </location>
</feature>
<dbReference type="InterPro" id="IPR005828">
    <property type="entry name" value="MFS_sugar_transport-like"/>
</dbReference>
<dbReference type="PANTHER" id="PTHR48022:SF45">
    <property type="entry name" value="MAJOR FACILITATOR SUPERFAMILY (MFS) PROFILE DOMAIN-CONTAINING PROTEIN-RELATED"/>
    <property type="match status" value="1"/>
</dbReference>
<feature type="region of interest" description="Disordered" evidence="8">
    <location>
        <begin position="515"/>
        <end position="539"/>
    </location>
</feature>
<evidence type="ECO:0000256" key="8">
    <source>
        <dbReference type="SAM" id="MobiDB-lite"/>
    </source>
</evidence>
<dbReference type="PROSITE" id="PS50850">
    <property type="entry name" value="MFS"/>
    <property type="match status" value="1"/>
</dbReference>
<evidence type="ECO:0000313" key="11">
    <source>
        <dbReference type="EMBL" id="KIW83775.1"/>
    </source>
</evidence>
<dbReference type="PRINTS" id="PR00171">
    <property type="entry name" value="SUGRTRNSPORT"/>
</dbReference>
<feature type="transmembrane region" description="Helical" evidence="9">
    <location>
        <begin position="98"/>
        <end position="116"/>
    </location>
</feature>
<feature type="transmembrane region" description="Helical" evidence="9">
    <location>
        <begin position="156"/>
        <end position="180"/>
    </location>
</feature>
<name>A0A0D2GYR9_9EURO</name>
<dbReference type="HOGENOM" id="CLU_001265_30_3_1"/>
<dbReference type="PANTHER" id="PTHR48022">
    <property type="entry name" value="PLASTIDIC GLUCOSE TRANSPORTER 4"/>
    <property type="match status" value="1"/>
</dbReference>
<evidence type="ECO:0000313" key="12">
    <source>
        <dbReference type="Proteomes" id="UP000053029"/>
    </source>
</evidence>
<protein>
    <recommendedName>
        <fullName evidence="10">Major facilitator superfamily (MFS) profile domain-containing protein</fullName>
    </recommendedName>
</protein>
<organism evidence="11 12">
    <name type="scientific">Fonsecaea pedrosoi CBS 271.37</name>
    <dbReference type="NCBI Taxonomy" id="1442368"/>
    <lineage>
        <taxon>Eukaryota</taxon>
        <taxon>Fungi</taxon>
        <taxon>Dikarya</taxon>
        <taxon>Ascomycota</taxon>
        <taxon>Pezizomycotina</taxon>
        <taxon>Eurotiomycetes</taxon>
        <taxon>Chaetothyriomycetidae</taxon>
        <taxon>Chaetothyriales</taxon>
        <taxon>Herpotrichiellaceae</taxon>
        <taxon>Fonsecaea</taxon>
    </lineage>
</organism>
<dbReference type="InterPro" id="IPR003663">
    <property type="entry name" value="Sugar/inositol_transpt"/>
</dbReference>
<gene>
    <name evidence="11" type="ORF">Z517_03021</name>
</gene>
<feature type="transmembrane region" description="Helical" evidence="9">
    <location>
        <begin position="341"/>
        <end position="360"/>
    </location>
</feature>
<dbReference type="InterPro" id="IPR036259">
    <property type="entry name" value="MFS_trans_sf"/>
</dbReference>
<feature type="transmembrane region" description="Helical" evidence="9">
    <location>
        <begin position="122"/>
        <end position="144"/>
    </location>
</feature>
<keyword evidence="5 9" id="KW-1133">Transmembrane helix</keyword>
<accession>A0A0D2GYR9</accession>
<comment type="similarity">
    <text evidence="2 7">Belongs to the major facilitator superfamily. Sugar transporter (TC 2.A.1.1) family.</text>
</comment>
<dbReference type="SUPFAM" id="SSF103473">
    <property type="entry name" value="MFS general substrate transporter"/>
    <property type="match status" value="1"/>
</dbReference>
<evidence type="ECO:0000259" key="10">
    <source>
        <dbReference type="PROSITE" id="PS50850"/>
    </source>
</evidence>
<feature type="domain" description="Major facilitator superfamily (MFS) profile" evidence="10">
    <location>
        <begin position="16"/>
        <end position="460"/>
    </location>
</feature>
<evidence type="ECO:0000256" key="4">
    <source>
        <dbReference type="ARBA" id="ARBA00022692"/>
    </source>
</evidence>
<dbReference type="Proteomes" id="UP000053029">
    <property type="component" value="Unassembled WGS sequence"/>
</dbReference>
<dbReference type="OrthoDB" id="6612291at2759"/>
<dbReference type="EMBL" id="KN846970">
    <property type="protein sequence ID" value="KIW83775.1"/>
    <property type="molecule type" value="Genomic_DNA"/>
</dbReference>
<dbReference type="GeneID" id="25302511"/>
<feature type="transmembrane region" description="Helical" evidence="9">
    <location>
        <begin position="401"/>
        <end position="423"/>
    </location>
</feature>
<proteinExistence type="inferred from homology"/>
<keyword evidence="6 9" id="KW-0472">Membrane</keyword>
<dbReference type="Gene3D" id="1.20.1250.20">
    <property type="entry name" value="MFS general substrate transporter like domains"/>
    <property type="match status" value="1"/>
</dbReference>
<keyword evidence="12" id="KW-1185">Reference proteome</keyword>
<evidence type="ECO:0000256" key="7">
    <source>
        <dbReference type="RuleBase" id="RU003346"/>
    </source>
</evidence>
<keyword evidence="3 7" id="KW-0813">Transport</keyword>
<dbReference type="GO" id="GO:0016020">
    <property type="term" value="C:membrane"/>
    <property type="evidence" value="ECO:0007669"/>
    <property type="project" value="UniProtKB-SubCell"/>
</dbReference>
<feature type="transmembrane region" description="Helical" evidence="9">
    <location>
        <begin position="435"/>
        <end position="456"/>
    </location>
</feature>
<dbReference type="InterPro" id="IPR020846">
    <property type="entry name" value="MFS_dom"/>
</dbReference>
<dbReference type="AlphaFoldDB" id="A0A0D2GYR9"/>
<keyword evidence="4 9" id="KW-0812">Transmembrane</keyword>
<dbReference type="RefSeq" id="XP_013287583.1">
    <property type="nucleotide sequence ID" value="XM_013432129.1"/>
</dbReference>
<evidence type="ECO:0000256" key="3">
    <source>
        <dbReference type="ARBA" id="ARBA00022448"/>
    </source>
</evidence>
<feature type="transmembrane region" description="Helical" evidence="9">
    <location>
        <begin position="274"/>
        <end position="297"/>
    </location>
</feature>
<dbReference type="Pfam" id="PF00083">
    <property type="entry name" value="Sugar_tr"/>
    <property type="match status" value="1"/>
</dbReference>
<evidence type="ECO:0000256" key="1">
    <source>
        <dbReference type="ARBA" id="ARBA00004141"/>
    </source>
</evidence>
<dbReference type="VEuPathDB" id="FungiDB:Z517_03021"/>
<reference evidence="11 12" key="1">
    <citation type="submission" date="2015-01" db="EMBL/GenBank/DDBJ databases">
        <title>The Genome Sequence of Fonsecaea pedrosoi CBS 271.37.</title>
        <authorList>
            <consortium name="The Broad Institute Genomics Platform"/>
            <person name="Cuomo C."/>
            <person name="de Hoog S."/>
            <person name="Gorbushina A."/>
            <person name="Stielow B."/>
            <person name="Teixiera M."/>
            <person name="Abouelleil A."/>
            <person name="Chapman S.B."/>
            <person name="Priest M."/>
            <person name="Young S.K."/>
            <person name="Wortman J."/>
            <person name="Nusbaum C."/>
            <person name="Birren B."/>
        </authorList>
    </citation>
    <scope>NUCLEOTIDE SEQUENCE [LARGE SCALE GENOMIC DNA]</scope>
    <source>
        <strain evidence="11 12">CBS 271.37</strain>
    </source>
</reference>
<evidence type="ECO:0000256" key="5">
    <source>
        <dbReference type="ARBA" id="ARBA00022989"/>
    </source>
</evidence>
<dbReference type="GO" id="GO:0005351">
    <property type="term" value="F:carbohydrate:proton symporter activity"/>
    <property type="evidence" value="ECO:0007669"/>
    <property type="project" value="TreeGrafter"/>
</dbReference>
<feature type="transmembrane region" description="Helical" evidence="9">
    <location>
        <begin position="186"/>
        <end position="207"/>
    </location>
</feature>
<dbReference type="InterPro" id="IPR050360">
    <property type="entry name" value="MFS_Sugar_Transporters"/>
</dbReference>
<comment type="subcellular location">
    <subcellularLocation>
        <location evidence="1">Membrane</location>
        <topology evidence="1">Multi-pass membrane protein</topology>
    </subcellularLocation>
</comment>
<dbReference type="FunFam" id="1.20.1250.20:FF:000090">
    <property type="entry name" value="MFS sugar transporter, putative"/>
    <property type="match status" value="1"/>
</dbReference>
<sequence>MKRFWGLRGRGLNAAIWALAMFAVMIFGYNQAVAGGVLTTPSFNRQFPKMDVIDTTGAQKHYNSTIQGTVIALYTLCGTFGALACTFLGDVLGRRGTIFLATAVQMVGGILMASSFSFAQFIVSRIVVGLGTGGIIATVSVWQSELSKAESRGEHVSAFGIFCGLGLVLALWIDFGFSYFTGSVSWRFPFAFEIVLSVIVMTFIFTLPESPRWLVKMNRVEEARDIIGLLHNVDAHDDEVQKEIREIQAALELAGTFSLRALFTMGPQRTFHRVLLAAVVQIFLQMTGVNAITYYASSIYESDLHFDATVSRILAAASQFAIILGSCLCSWTVDRFGRRPLMLFSSAGMAACMACLTGLVSDPDNSAALKAAVFFLYLYYVVYTIGFLGIPFLYASEIAPAHLRAAVCGISTAVSWLFNFLVAEVTPVAFTDIGYRYFIVYAALNAAFVPVIYFFFPETAGRSLEELDEIFAASKSFLDPVRVAGRLPHRRRHRLGHVLDESSARQETAETIVQVDHKGSSSQGDVDPEGVQHVENPDDMVVVDPRWTEKGEV</sequence>
<feature type="transmembrane region" description="Helical" evidence="9">
    <location>
        <begin position="309"/>
        <end position="329"/>
    </location>
</feature>
<evidence type="ECO:0000256" key="9">
    <source>
        <dbReference type="SAM" id="Phobius"/>
    </source>
</evidence>
<feature type="transmembrane region" description="Helical" evidence="9">
    <location>
        <begin position="12"/>
        <end position="29"/>
    </location>
</feature>
<evidence type="ECO:0000256" key="6">
    <source>
        <dbReference type="ARBA" id="ARBA00023136"/>
    </source>
</evidence>
<evidence type="ECO:0000256" key="2">
    <source>
        <dbReference type="ARBA" id="ARBA00010992"/>
    </source>
</evidence>
<dbReference type="NCBIfam" id="TIGR00879">
    <property type="entry name" value="SP"/>
    <property type="match status" value="1"/>
</dbReference>